<keyword evidence="2" id="KW-0677">Repeat</keyword>
<evidence type="ECO:0000313" key="8">
    <source>
        <dbReference type="EMBL" id="KRM73585.1"/>
    </source>
</evidence>
<comment type="caution">
    <text evidence="8">The sequence shown here is derived from an EMBL/GenBank/DDBJ whole genome shotgun (WGS) entry which is preliminary data.</text>
</comment>
<feature type="transmembrane region" description="Helical" evidence="4">
    <location>
        <begin position="1693"/>
        <end position="1711"/>
    </location>
</feature>
<keyword evidence="4" id="KW-1133">Transmembrane helix</keyword>
<keyword evidence="4" id="KW-0812">Transmembrane</keyword>
<feature type="domain" description="YSIRK Gram-positive signal peptide" evidence="5">
    <location>
        <begin position="17"/>
        <end position="39"/>
    </location>
</feature>
<sequence length="1718" mass="184752">MGSKNNLKLRSEKMAQRKAKYKIKKLNVGVASVMVGALLAFSNADAVNADGVDTVTNDEKTTQLTESTENETEVASTETPEENTVTSAQTIEQAEADKSADQGVPPVENNEVSSAESTTEAPQEQTHATFRSAVADAPTVNAGQVIENNTQSQAVTLDHGDNETRSISVMVPAVAGDTVTVTVPYIFTASTDRSINGELYNVDTETSPVADPGYVTNKTSQNTTFTYNINTTASLTFNLRLMPTVSDWSFLTPGSKFQVVVKKNGDDIGEITYTIGQPAEITAVNLNFDQNQTAENGLVKDQKYVLGVNLANNGQKDGDNFAGTVTLNVPKGFLADTTSIGYAYGLTDKTVVGDTAGDFATLANGKNVTIKQAAAGEPVVIDFNNAKTDLLKGSLLLFGTYTTELAASDNNFDATVAYYSINTAGERAKDMIQQAVGTKQLNLAVATKVNNSWEAQFKKKDGEIYTDNGQADGEHQSDDTKLDYNDNGSLIRSIEVYNNGNVAQENVLIHLDIEPGTIMNGGEGEYALAITSSSENQPSGLTRATLTDGRTVDLQMGNFVTSNVNSIVVAIDDKAISAGVAKDGSNIKALDIGYKNIEAGTKVKINFSNNAILEKGTTKKVNDTAEYRYTVTSDKGQELTGKMSLNIKAPNPSKNQFTGNILNFNSTSYQPTSENGGNIATITYQIRNIVQYNDIPSSYFIAIPQGFDLEDTSQLHVYKRGGALYEDAVVEDLGYIGINGERMFKISLPETPWYRTPVLINGTSYTTPLKIVANKNQLPLSYAYPENGMSLFMELNENDQVSAPTNGFANISEVTLRDGKTYKVRSTNLGFYKTPNEVSYSFTYPSTYGPMNGIKAADDGKYTEETGTTKLAYSSSKELANSKGTIRLANVLTDKGISEYSYNVINLPSVANGDNATIVLTGEGVDKVTTTGTGNGQLLFAYTPFVGDQVTEAALVDFVTADQVTDWSKVKAVVLKSDKLDPSATAMAELGFKITGIKDGSSVVGVTLQDHFTGEHGNSTGISGIYNVAPTYKLEIQRYVDVTTRWIDTDGNEIQAPDTQSIMSGDPYVTTGITRPHYKFVKVEGQPAGVTAGQDIVVTYIYEADKEIEAQSVKFEQTINYVYAENNQSAAPTVTKTITFTRDKVNNLALNKVTYTPWMADGTEATEASFATVISPELTGYTADQKEVAAITVTPTDENKAYVTTVKYTKNPTENVTEDKTVTRTINYIYADGTQAVAPNIAIKTFTRTGIKDTVTDEITWDAWSKAQEFGAVTSPVLKGYTADKAEVAAQSVTADSTNTEVTVTYTKQAAAEVSETKEVTRAINYVYADGSQASEPVIETKTFTRTGAKDAVTDEITWNAWSKAQEFGAVTSPVLKGYTADKAEVAAQSVTADSANAEVTVTYTKQAAAEVSETKEVTRTINYVYADGSQASEPVVETKTFTRTGTKDAVTDAITWGAWSSAQEFASVMSPQISGYWADRTSVPATTVDHMSPDQVERVVYTANYSLTERFVDNAGNELVPSIVKRDLFVPGMSFDNTADAKVITGYVLQKIENGVGTFGEGDETTTFIYAKVGNIVSVDENGNALVPPVPYENDKDDPSGVAPHQKVPTIPGYKAEVEFVDPTDPTSDTVVKYVAEKAAEVPKVPEKPEPAKKESVTVLTSQAATKVTTPVTNETKVAELPQMGDDAKTQATGIGAMLIALAGILGLGVKNKRKED</sequence>
<dbReference type="Pfam" id="PF04650">
    <property type="entry name" value="YSIRK_signal"/>
    <property type="match status" value="1"/>
</dbReference>
<accession>A0A0R2B240</accession>
<feature type="domain" description="Mub B2-like" evidence="7">
    <location>
        <begin position="1314"/>
        <end position="1407"/>
    </location>
</feature>
<feature type="domain" description="MucBP" evidence="6">
    <location>
        <begin position="1511"/>
        <end position="1571"/>
    </location>
</feature>
<dbReference type="EMBL" id="AYYN01000140">
    <property type="protein sequence ID" value="KRM73585.1"/>
    <property type="molecule type" value="Genomic_DNA"/>
</dbReference>
<feature type="region of interest" description="Disordered" evidence="3">
    <location>
        <begin position="58"/>
        <end position="126"/>
    </location>
</feature>
<dbReference type="NCBIfam" id="TIGR01168">
    <property type="entry name" value="YSIRK_signal"/>
    <property type="match status" value="1"/>
</dbReference>
<evidence type="ECO:0000256" key="3">
    <source>
        <dbReference type="SAM" id="MobiDB-lite"/>
    </source>
</evidence>
<protein>
    <submittedName>
        <fullName evidence="8">Cell surface protein</fullName>
    </submittedName>
</protein>
<evidence type="ECO:0000256" key="2">
    <source>
        <dbReference type="ARBA" id="ARBA00022737"/>
    </source>
</evidence>
<proteinExistence type="predicted"/>
<dbReference type="Gene3D" id="3.10.20.320">
    <property type="entry name" value="Putative peptidoglycan bound protein (lpxtg motif)"/>
    <property type="match status" value="2"/>
</dbReference>
<feature type="compositionally biased region" description="Polar residues" evidence="3">
    <location>
        <begin position="110"/>
        <end position="126"/>
    </location>
</feature>
<evidence type="ECO:0000259" key="6">
    <source>
        <dbReference type="Pfam" id="PF06458"/>
    </source>
</evidence>
<feature type="domain" description="Mub B2-like" evidence="7">
    <location>
        <begin position="1412"/>
        <end position="1505"/>
    </location>
</feature>
<dbReference type="InterPro" id="IPR041495">
    <property type="entry name" value="Mub_B2"/>
</dbReference>
<dbReference type="InterPro" id="IPR005877">
    <property type="entry name" value="YSIRK_signal_dom"/>
</dbReference>
<evidence type="ECO:0000259" key="5">
    <source>
        <dbReference type="Pfam" id="PF04650"/>
    </source>
</evidence>
<evidence type="ECO:0000256" key="4">
    <source>
        <dbReference type="SAM" id="Phobius"/>
    </source>
</evidence>
<name>A0A0R2B240_9LACO</name>
<evidence type="ECO:0000313" key="9">
    <source>
        <dbReference type="Proteomes" id="UP000051612"/>
    </source>
</evidence>
<organism evidence="8 9">
    <name type="scientific">Ligilactobacillus murinus DSM 20452 = NBRC 14221</name>
    <dbReference type="NCBI Taxonomy" id="1423772"/>
    <lineage>
        <taxon>Bacteria</taxon>
        <taxon>Bacillati</taxon>
        <taxon>Bacillota</taxon>
        <taxon>Bacilli</taxon>
        <taxon>Lactobacillales</taxon>
        <taxon>Lactobacillaceae</taxon>
        <taxon>Ligilactobacillus</taxon>
    </lineage>
</organism>
<keyword evidence="1" id="KW-0732">Signal</keyword>
<keyword evidence="4" id="KW-0472">Membrane</keyword>
<feature type="domain" description="Mub B2-like" evidence="7">
    <location>
        <begin position="1112"/>
        <end position="1211"/>
    </location>
</feature>
<evidence type="ECO:0000259" key="7">
    <source>
        <dbReference type="Pfam" id="PF17966"/>
    </source>
</evidence>
<dbReference type="PATRIC" id="fig|1423772.3.peg.922"/>
<dbReference type="Proteomes" id="UP000051612">
    <property type="component" value="Unassembled WGS sequence"/>
</dbReference>
<dbReference type="Pfam" id="PF17966">
    <property type="entry name" value="Muc_B2"/>
    <property type="match status" value="4"/>
</dbReference>
<gene>
    <name evidence="8" type="ORF">FC48_GL000850</name>
</gene>
<dbReference type="RefSeq" id="WP_056959440.1">
    <property type="nucleotide sequence ID" value="NZ_AYYN01000140.1"/>
</dbReference>
<reference evidence="8 9" key="1">
    <citation type="journal article" date="2015" name="Genome Announc.">
        <title>Expanding the biotechnology potential of lactobacilli through comparative genomics of 213 strains and associated genera.</title>
        <authorList>
            <person name="Sun Z."/>
            <person name="Harris H.M."/>
            <person name="McCann A."/>
            <person name="Guo C."/>
            <person name="Argimon S."/>
            <person name="Zhang W."/>
            <person name="Yang X."/>
            <person name="Jeffery I.B."/>
            <person name="Cooney J.C."/>
            <person name="Kagawa T.F."/>
            <person name="Liu W."/>
            <person name="Song Y."/>
            <person name="Salvetti E."/>
            <person name="Wrobel A."/>
            <person name="Rasinkangas P."/>
            <person name="Parkhill J."/>
            <person name="Rea M.C."/>
            <person name="O'Sullivan O."/>
            <person name="Ritari J."/>
            <person name="Douillard F.P."/>
            <person name="Paul Ross R."/>
            <person name="Yang R."/>
            <person name="Briner A.E."/>
            <person name="Felis G.E."/>
            <person name="de Vos W.M."/>
            <person name="Barrangou R."/>
            <person name="Klaenhammer T.R."/>
            <person name="Caufield P.W."/>
            <person name="Cui Y."/>
            <person name="Zhang H."/>
            <person name="O'Toole P.W."/>
        </authorList>
    </citation>
    <scope>NUCLEOTIDE SEQUENCE [LARGE SCALE GENOMIC DNA]</scope>
    <source>
        <strain evidence="8 9">DSM 20452</strain>
    </source>
</reference>
<dbReference type="Gene3D" id="2.60.40.4300">
    <property type="match status" value="4"/>
</dbReference>
<dbReference type="Pfam" id="PF06458">
    <property type="entry name" value="MucBP"/>
    <property type="match status" value="2"/>
</dbReference>
<evidence type="ECO:0000256" key="1">
    <source>
        <dbReference type="ARBA" id="ARBA00022729"/>
    </source>
</evidence>
<dbReference type="InterPro" id="IPR009459">
    <property type="entry name" value="MucBP_dom"/>
</dbReference>
<feature type="domain" description="MucBP" evidence="6">
    <location>
        <begin position="1042"/>
        <end position="1103"/>
    </location>
</feature>
<feature type="compositionally biased region" description="Polar residues" evidence="3">
    <location>
        <begin position="62"/>
        <end position="92"/>
    </location>
</feature>
<feature type="domain" description="Mub B2-like" evidence="7">
    <location>
        <begin position="1214"/>
        <end position="1309"/>
    </location>
</feature>